<dbReference type="EMBL" id="JAEOAH010000046">
    <property type="protein sequence ID" value="MBK3497021.1"/>
    <property type="molecule type" value="Genomic_DNA"/>
</dbReference>
<sequence>MNRKTVGSIIFFIGVLTIVGKFFFSHLVHYSVLSWGGLVLAILGAALVSEKKN</sequence>
<keyword evidence="1" id="KW-0472">Membrane</keyword>
<evidence type="ECO:0000313" key="2">
    <source>
        <dbReference type="EMBL" id="MBK3497021.1"/>
    </source>
</evidence>
<keyword evidence="1" id="KW-1133">Transmembrane helix</keyword>
<gene>
    <name evidence="2" type="ORF">JFL43_19695</name>
</gene>
<feature type="transmembrane region" description="Helical" evidence="1">
    <location>
        <begin position="7"/>
        <end position="24"/>
    </location>
</feature>
<dbReference type="RefSeq" id="WP_200750322.1">
    <property type="nucleotide sequence ID" value="NZ_JAEOAH010000046.1"/>
</dbReference>
<feature type="transmembrane region" description="Helical" evidence="1">
    <location>
        <begin position="30"/>
        <end position="48"/>
    </location>
</feature>
<comment type="caution">
    <text evidence="2">The sequence shown here is derived from an EMBL/GenBank/DDBJ whole genome shotgun (WGS) entry which is preliminary data.</text>
</comment>
<protein>
    <submittedName>
        <fullName evidence="2">Uncharacterized protein</fullName>
    </submittedName>
</protein>
<accession>A0ABS1HCA6</accession>
<keyword evidence="1" id="KW-0812">Transmembrane</keyword>
<evidence type="ECO:0000256" key="1">
    <source>
        <dbReference type="SAM" id="Phobius"/>
    </source>
</evidence>
<dbReference type="Proteomes" id="UP000618943">
    <property type="component" value="Unassembled WGS sequence"/>
</dbReference>
<name>A0ABS1HCA6_9BACL</name>
<evidence type="ECO:0000313" key="3">
    <source>
        <dbReference type="Proteomes" id="UP000618943"/>
    </source>
</evidence>
<organism evidence="2 3">
    <name type="scientific">Viridibacillus soli</name>
    <dbReference type="NCBI Taxonomy" id="2798301"/>
    <lineage>
        <taxon>Bacteria</taxon>
        <taxon>Bacillati</taxon>
        <taxon>Bacillota</taxon>
        <taxon>Bacilli</taxon>
        <taxon>Bacillales</taxon>
        <taxon>Caryophanaceae</taxon>
        <taxon>Viridibacillus</taxon>
    </lineage>
</organism>
<proteinExistence type="predicted"/>
<keyword evidence="3" id="KW-1185">Reference proteome</keyword>
<reference evidence="2 3" key="1">
    <citation type="submission" date="2020-12" db="EMBL/GenBank/DDBJ databases">
        <title>YIM B01967 draft genome.</title>
        <authorList>
            <person name="Yan X."/>
        </authorList>
    </citation>
    <scope>NUCLEOTIDE SEQUENCE [LARGE SCALE GENOMIC DNA]</scope>
    <source>
        <strain evidence="2 3">YIM B01967</strain>
    </source>
</reference>